<dbReference type="Proteomes" id="UP000005242">
    <property type="component" value="Unassembled WGS sequence"/>
</dbReference>
<gene>
    <name evidence="2" type="ORF">WALSEDRAFT_70885</name>
</gene>
<feature type="chain" id="PRO_5003697519" evidence="1">
    <location>
        <begin position="17"/>
        <end position="68"/>
    </location>
</feature>
<feature type="non-terminal residue" evidence="2">
    <location>
        <position position="68"/>
    </location>
</feature>
<evidence type="ECO:0000313" key="3">
    <source>
        <dbReference type="Proteomes" id="UP000005242"/>
    </source>
</evidence>
<proteinExistence type="predicted"/>
<reference evidence="2 3" key="1">
    <citation type="journal article" date="2012" name="Fungal Genet. Biol.">
        <title>The genome of the xerotolerant mold Wallemia sebi reveals adaptations to osmotic stress and suggests cryptic sexual reproduction.</title>
        <authorList>
            <person name="Padamsee M."/>
            <person name="Kumar T.K.A."/>
            <person name="Riley R."/>
            <person name="Binder M."/>
            <person name="Boyd A."/>
            <person name="Calvo A.M."/>
            <person name="Furukawa K."/>
            <person name="Hesse C."/>
            <person name="Hohmann S."/>
            <person name="James T.Y."/>
            <person name="LaButti K."/>
            <person name="Lapidus A."/>
            <person name="Lindquist E."/>
            <person name="Lucas S."/>
            <person name="Miller K."/>
            <person name="Shantappa S."/>
            <person name="Grigoriev I.V."/>
            <person name="Hibbett D.S."/>
            <person name="McLaughlin D.J."/>
            <person name="Spatafora J.W."/>
            <person name="Aime M.C."/>
        </authorList>
    </citation>
    <scope>NUCLEOTIDE SEQUENCE [LARGE SCALE GENOMIC DNA]</scope>
    <source>
        <strain evidence="3">ATCC MYA-4683 / CBS 633.66</strain>
    </source>
</reference>
<accession>I4Y546</accession>
<sequence>MKIQLVIAAILASVYAEVVTTAPVPGVTQSYVVDYQYNANDVIYTSTTLSTINPSATSTSANTATNTV</sequence>
<dbReference type="EMBL" id="JH668261">
    <property type="protein sequence ID" value="EIM19088.1"/>
    <property type="molecule type" value="Genomic_DNA"/>
</dbReference>
<dbReference type="AlphaFoldDB" id="I4Y546"/>
<keyword evidence="3" id="KW-1185">Reference proteome</keyword>
<name>I4Y546_WALMC</name>
<feature type="signal peptide" evidence="1">
    <location>
        <begin position="1"/>
        <end position="16"/>
    </location>
</feature>
<dbReference type="KEGG" id="wse:WALSEDRAFT_70885"/>
<keyword evidence="1" id="KW-0732">Signal</keyword>
<evidence type="ECO:0000256" key="1">
    <source>
        <dbReference type="SAM" id="SignalP"/>
    </source>
</evidence>
<organism evidence="2 3">
    <name type="scientific">Wallemia mellicola (strain ATCC MYA-4683 / CBS 633.66)</name>
    <name type="common">Wallemia sebi (CBS 633.66)</name>
    <dbReference type="NCBI Taxonomy" id="671144"/>
    <lineage>
        <taxon>Eukaryota</taxon>
        <taxon>Fungi</taxon>
        <taxon>Dikarya</taxon>
        <taxon>Basidiomycota</taxon>
        <taxon>Wallemiomycotina</taxon>
        <taxon>Wallemiomycetes</taxon>
        <taxon>Wallemiales</taxon>
        <taxon>Wallemiaceae</taxon>
        <taxon>Wallemia</taxon>
    </lineage>
</organism>
<evidence type="ECO:0000313" key="2">
    <source>
        <dbReference type="EMBL" id="EIM19088.1"/>
    </source>
</evidence>
<protein>
    <submittedName>
        <fullName evidence="2">Uncharacterized protein</fullName>
    </submittedName>
</protein>
<dbReference type="RefSeq" id="XP_006960872.1">
    <property type="nucleotide sequence ID" value="XM_006960810.1"/>
</dbReference>
<dbReference type="InParanoid" id="I4Y546"/>
<dbReference type="GeneID" id="18475809"/>
<dbReference type="HOGENOM" id="CLU_2801182_0_0_1"/>